<dbReference type="AlphaFoldDB" id="A0A5B7GFZ5"/>
<gene>
    <name evidence="1" type="ORF">E2C01_050236</name>
</gene>
<accession>A0A5B7GFZ5</accession>
<name>A0A5B7GFZ5_PORTR</name>
<dbReference type="Proteomes" id="UP000324222">
    <property type="component" value="Unassembled WGS sequence"/>
</dbReference>
<organism evidence="1 2">
    <name type="scientific">Portunus trituberculatus</name>
    <name type="common">Swimming crab</name>
    <name type="synonym">Neptunus trituberculatus</name>
    <dbReference type="NCBI Taxonomy" id="210409"/>
    <lineage>
        <taxon>Eukaryota</taxon>
        <taxon>Metazoa</taxon>
        <taxon>Ecdysozoa</taxon>
        <taxon>Arthropoda</taxon>
        <taxon>Crustacea</taxon>
        <taxon>Multicrustacea</taxon>
        <taxon>Malacostraca</taxon>
        <taxon>Eumalacostraca</taxon>
        <taxon>Eucarida</taxon>
        <taxon>Decapoda</taxon>
        <taxon>Pleocyemata</taxon>
        <taxon>Brachyura</taxon>
        <taxon>Eubrachyura</taxon>
        <taxon>Portunoidea</taxon>
        <taxon>Portunidae</taxon>
        <taxon>Portuninae</taxon>
        <taxon>Portunus</taxon>
    </lineage>
</organism>
<evidence type="ECO:0000313" key="2">
    <source>
        <dbReference type="Proteomes" id="UP000324222"/>
    </source>
</evidence>
<proteinExistence type="predicted"/>
<reference evidence="1 2" key="1">
    <citation type="submission" date="2019-05" db="EMBL/GenBank/DDBJ databases">
        <title>Another draft genome of Portunus trituberculatus and its Hox gene families provides insights of decapod evolution.</title>
        <authorList>
            <person name="Jeong J.-H."/>
            <person name="Song I."/>
            <person name="Kim S."/>
            <person name="Choi T."/>
            <person name="Kim D."/>
            <person name="Ryu S."/>
            <person name="Kim W."/>
        </authorList>
    </citation>
    <scope>NUCLEOTIDE SEQUENCE [LARGE SCALE GENOMIC DNA]</scope>
    <source>
        <tissue evidence="1">Muscle</tissue>
    </source>
</reference>
<sequence>MNTSTITRAKSSGIISFSSKGARLPLFYLVGVRKEERRKRPNRKAGSEEWWTEMRIKKDQYEDEGKSVQYHLTTTNWQRRKSRGSPVLGILRRD</sequence>
<evidence type="ECO:0000313" key="1">
    <source>
        <dbReference type="EMBL" id="MPC56283.1"/>
    </source>
</evidence>
<comment type="caution">
    <text evidence="1">The sequence shown here is derived from an EMBL/GenBank/DDBJ whole genome shotgun (WGS) entry which is preliminary data.</text>
</comment>
<keyword evidence="2" id="KW-1185">Reference proteome</keyword>
<protein>
    <submittedName>
        <fullName evidence="1">Uncharacterized protein</fullName>
    </submittedName>
</protein>
<dbReference type="EMBL" id="VSRR010013831">
    <property type="protein sequence ID" value="MPC56283.1"/>
    <property type="molecule type" value="Genomic_DNA"/>
</dbReference>